<dbReference type="RefSeq" id="XP_001383456.2">
    <property type="nucleotide sequence ID" value="XM_001383419.1"/>
</dbReference>
<keyword evidence="2" id="KW-0539">Nucleus</keyword>
<protein>
    <submittedName>
        <fullName evidence="5">Basic helix-loop-helix transcription factor</fullName>
    </submittedName>
</protein>
<dbReference type="InterPro" id="IPR036638">
    <property type="entry name" value="HLH_DNA-bd_sf"/>
</dbReference>
<dbReference type="Proteomes" id="UP000002258">
    <property type="component" value="Chromosome 3"/>
</dbReference>
<name>A3LRQ4_PICST</name>
<dbReference type="PANTHER" id="PTHR10328">
    <property type="entry name" value="PROTEIN MAX MYC-ASSOCIATED FACTOR X"/>
    <property type="match status" value="1"/>
</dbReference>
<dbReference type="AlphaFoldDB" id="A3LRQ4"/>
<feature type="domain" description="BHLH" evidence="4">
    <location>
        <begin position="26"/>
        <end position="78"/>
    </location>
</feature>
<dbReference type="OrthoDB" id="5778525at2759"/>
<evidence type="ECO:0000313" key="6">
    <source>
        <dbReference type="Proteomes" id="UP000002258"/>
    </source>
</evidence>
<dbReference type="EMBL" id="CP000497">
    <property type="protein sequence ID" value="ABN65427.2"/>
    <property type="molecule type" value="Genomic_DNA"/>
</dbReference>
<keyword evidence="6" id="KW-1185">Reference proteome</keyword>
<dbReference type="GO" id="GO:0090575">
    <property type="term" value="C:RNA polymerase II transcription regulator complex"/>
    <property type="evidence" value="ECO:0007669"/>
    <property type="project" value="TreeGrafter"/>
</dbReference>
<dbReference type="STRING" id="322104.A3LRQ4"/>
<dbReference type="KEGG" id="pic:PICST_30772"/>
<dbReference type="eggNOG" id="ENOG502S9S7">
    <property type="taxonomic scope" value="Eukaryota"/>
</dbReference>
<organism evidence="5 6">
    <name type="scientific">Scheffersomyces stipitis (strain ATCC 58785 / CBS 6054 / NBRC 10063 / NRRL Y-11545)</name>
    <name type="common">Yeast</name>
    <name type="synonym">Pichia stipitis</name>
    <dbReference type="NCBI Taxonomy" id="322104"/>
    <lineage>
        <taxon>Eukaryota</taxon>
        <taxon>Fungi</taxon>
        <taxon>Dikarya</taxon>
        <taxon>Ascomycota</taxon>
        <taxon>Saccharomycotina</taxon>
        <taxon>Pichiomycetes</taxon>
        <taxon>Debaryomycetaceae</taxon>
        <taxon>Scheffersomyces</taxon>
    </lineage>
</organism>
<gene>
    <name evidence="5" type="ORF">PICST_30772</name>
</gene>
<dbReference type="OMA" id="NHIESEQ"/>
<dbReference type="Pfam" id="PF23181">
    <property type="entry name" value="bHLH_INO4"/>
    <property type="match status" value="1"/>
</dbReference>
<evidence type="ECO:0000313" key="5">
    <source>
        <dbReference type="EMBL" id="ABN65427.2"/>
    </source>
</evidence>
<evidence type="ECO:0000256" key="3">
    <source>
        <dbReference type="SAM" id="MobiDB-lite"/>
    </source>
</evidence>
<dbReference type="GO" id="GO:0046983">
    <property type="term" value="F:protein dimerization activity"/>
    <property type="evidence" value="ECO:0007669"/>
    <property type="project" value="InterPro"/>
</dbReference>
<evidence type="ECO:0000256" key="1">
    <source>
        <dbReference type="ARBA" id="ARBA00023125"/>
    </source>
</evidence>
<dbReference type="SMART" id="SM00353">
    <property type="entry name" value="HLH"/>
    <property type="match status" value="1"/>
</dbReference>
<reference evidence="5 6" key="1">
    <citation type="journal article" date="2007" name="Nat. Biotechnol.">
        <title>Genome sequence of the lignocellulose-bioconverting and xylose-fermenting yeast Pichia stipitis.</title>
        <authorList>
            <person name="Jeffries T.W."/>
            <person name="Grigoriev I.V."/>
            <person name="Grimwood J."/>
            <person name="Laplaza J.M."/>
            <person name="Aerts A."/>
            <person name="Salamov A."/>
            <person name="Schmutz J."/>
            <person name="Lindquist E."/>
            <person name="Dehal P."/>
            <person name="Shapiro H."/>
            <person name="Jin Y.S."/>
            <person name="Passoth V."/>
            <person name="Richardson P.M."/>
        </authorList>
    </citation>
    <scope>NUCLEOTIDE SEQUENCE [LARGE SCALE GENOMIC DNA]</scope>
    <source>
        <strain evidence="6">ATCC 58785 / CBS 6054 / NBRC 10063 / NRRL Y-11545</strain>
    </source>
</reference>
<accession>A3LRQ4</accession>
<dbReference type="InterPro" id="IPR011598">
    <property type="entry name" value="bHLH_dom"/>
</dbReference>
<dbReference type="GeneID" id="4837697"/>
<dbReference type="GO" id="GO:0003700">
    <property type="term" value="F:DNA-binding transcription factor activity"/>
    <property type="evidence" value="ECO:0007669"/>
    <property type="project" value="TreeGrafter"/>
</dbReference>
<proteinExistence type="predicted"/>
<dbReference type="InterPro" id="IPR057072">
    <property type="entry name" value="bHLH_INO4"/>
</dbReference>
<dbReference type="Gene3D" id="4.10.280.10">
    <property type="entry name" value="Helix-loop-helix DNA-binding domain"/>
    <property type="match status" value="1"/>
</dbReference>
<dbReference type="SUPFAM" id="SSF47459">
    <property type="entry name" value="HLH, helix-loop-helix DNA-binding domain"/>
    <property type="match status" value="1"/>
</dbReference>
<keyword evidence="1" id="KW-0238">DNA-binding</keyword>
<dbReference type="GO" id="GO:0003677">
    <property type="term" value="F:DNA binding"/>
    <property type="evidence" value="ECO:0007669"/>
    <property type="project" value="UniProtKB-KW"/>
</dbReference>
<sequence length="114" mass="12820">MSGQADMEISAARRKATKASVLSEEQKKAHHIASEQKRRENIRSEFDKIVSLTPTLTESENRSELNILTKSADYIDQLREENANLVEMCRRKGITIPEELVYNGPTSDGSDIAK</sequence>
<dbReference type="InParanoid" id="A3LRQ4"/>
<evidence type="ECO:0000256" key="2">
    <source>
        <dbReference type="ARBA" id="ARBA00023242"/>
    </source>
</evidence>
<feature type="region of interest" description="Disordered" evidence="3">
    <location>
        <begin position="1"/>
        <end position="45"/>
    </location>
</feature>
<feature type="compositionally biased region" description="Basic and acidic residues" evidence="3">
    <location>
        <begin position="24"/>
        <end position="45"/>
    </location>
</feature>
<dbReference type="PROSITE" id="PS50888">
    <property type="entry name" value="BHLH"/>
    <property type="match status" value="1"/>
</dbReference>
<evidence type="ECO:0000259" key="4">
    <source>
        <dbReference type="PROSITE" id="PS50888"/>
    </source>
</evidence>
<dbReference type="GO" id="GO:0045944">
    <property type="term" value="P:positive regulation of transcription by RNA polymerase II"/>
    <property type="evidence" value="ECO:0007669"/>
    <property type="project" value="TreeGrafter"/>
</dbReference>
<dbReference type="HOGENOM" id="CLU_126658_2_0_1"/>
<dbReference type="PANTHER" id="PTHR10328:SF11">
    <property type="entry name" value="MAX-LIKE PROTEIN X"/>
    <property type="match status" value="1"/>
</dbReference>